<organism evidence="1 2">
    <name type="scientific">Streptococcus oralis</name>
    <dbReference type="NCBI Taxonomy" id="1303"/>
    <lineage>
        <taxon>Bacteria</taxon>
        <taxon>Bacillati</taxon>
        <taxon>Bacillota</taxon>
        <taxon>Bacilli</taxon>
        <taxon>Lactobacillales</taxon>
        <taxon>Streptococcaceae</taxon>
        <taxon>Streptococcus</taxon>
    </lineage>
</organism>
<dbReference type="EMBL" id="RJPK01000001">
    <property type="protein sequence ID" value="RSJ71626.1"/>
    <property type="molecule type" value="Genomic_DNA"/>
</dbReference>
<dbReference type="RefSeq" id="WP_125847410.1">
    <property type="nucleotide sequence ID" value="NZ_RJPK01000001.1"/>
</dbReference>
<protein>
    <recommendedName>
        <fullName evidence="3">DUF2971 domain-containing protein</fullName>
    </recommendedName>
</protein>
<name>A0A3R9K6H2_STROR</name>
<dbReference type="InterPro" id="IPR021352">
    <property type="entry name" value="DUF2971"/>
</dbReference>
<proteinExistence type="predicted"/>
<evidence type="ECO:0008006" key="3">
    <source>
        <dbReference type="Google" id="ProtNLM"/>
    </source>
</evidence>
<evidence type="ECO:0000313" key="2">
    <source>
        <dbReference type="Proteomes" id="UP000281558"/>
    </source>
</evidence>
<accession>A0A3R9K6H2</accession>
<reference evidence="1 2" key="1">
    <citation type="submission" date="2018-11" db="EMBL/GenBank/DDBJ databases">
        <title>Species Designations Belie Phenotypic and Genotypic Heterogeneity in Oral Streptococci.</title>
        <authorList>
            <person name="Velsko I."/>
        </authorList>
    </citation>
    <scope>NUCLEOTIDE SEQUENCE [LARGE SCALE GENOMIC DNA]</scope>
    <source>
        <strain evidence="1 2">BCC10</strain>
    </source>
</reference>
<dbReference type="Proteomes" id="UP000281558">
    <property type="component" value="Unassembled WGS sequence"/>
</dbReference>
<gene>
    <name evidence="1" type="ORF">D8801_01745</name>
</gene>
<sequence length="632" mass="75276">MEVLNYFTGKFSESELKNHFDSLDENKLKSELEIFINQYLELSEEEQLKYADKVLYVCMNLIEKIGKIAAKNILVTLNKILLNNVQSFNWFENFEYLYILYRYLFLTKEYEEYSILFENDSYFFKIRDLILKENLEDGKKLISTILSVFVVLFEKDSLPEERRNYFKKELESFIGFIFKDHDFKDNDFKDILYWYFELDELVSIFQFEHLKIINDYFMENPQAEDIDDYLDFVLRHFDDVIEDSIDVVRKIAEENDSDIIRNQAIKLIEKYNHDILNEKSDSEFILSFDANQLLEQADKIIYYIRSKLTVDATELKEIGSFGHYTKIDTLTNHLIKADWKNDNKNENDSKEKSPFLRLTNLKQLNDPMEGRVIYDYLGIDNTFFKQYQTSNVFISSLTTVSDSLPMWKEYADSSQGAFLEYDLSYLEDIVAHKSIEFVKVHYLDLMSENKDETEVGKFLHNLKQIFEKLQELEAEKELIDFAEKLKKISYLFKVKDYEYEMEYRILINLDDTAIQNIINRDANDSSNEKYLKKEEIGLEVFDKVNHNDFSLKKEEIGLEIFDKVNYKDFRKYIVLSPKDKGRYDLFVYINLLPLKYSKVILGPKVTDADYIAPYLKLANPDIEIESSKIPYR</sequence>
<dbReference type="Pfam" id="PF11185">
    <property type="entry name" value="DUF2971"/>
    <property type="match status" value="1"/>
</dbReference>
<dbReference type="AlphaFoldDB" id="A0A3R9K6H2"/>
<comment type="caution">
    <text evidence="1">The sequence shown here is derived from an EMBL/GenBank/DDBJ whole genome shotgun (WGS) entry which is preliminary data.</text>
</comment>
<evidence type="ECO:0000313" key="1">
    <source>
        <dbReference type="EMBL" id="RSJ71626.1"/>
    </source>
</evidence>